<protein>
    <submittedName>
        <fullName evidence="3">Uncharacterized protein</fullName>
    </submittedName>
</protein>
<feature type="transmembrane region" description="Helical" evidence="1">
    <location>
        <begin position="57"/>
        <end position="76"/>
    </location>
</feature>
<feature type="transmembrane region" description="Helical" evidence="1">
    <location>
        <begin position="126"/>
        <end position="147"/>
    </location>
</feature>
<accession>A0AAE0N436</accession>
<reference evidence="3" key="1">
    <citation type="journal article" date="2023" name="Mol. Phylogenet. Evol.">
        <title>Genome-scale phylogeny and comparative genomics of the fungal order Sordariales.</title>
        <authorList>
            <person name="Hensen N."/>
            <person name="Bonometti L."/>
            <person name="Westerberg I."/>
            <person name="Brannstrom I.O."/>
            <person name="Guillou S."/>
            <person name="Cros-Aarteil S."/>
            <person name="Calhoun S."/>
            <person name="Haridas S."/>
            <person name="Kuo A."/>
            <person name="Mondo S."/>
            <person name="Pangilinan J."/>
            <person name="Riley R."/>
            <person name="LaButti K."/>
            <person name="Andreopoulos B."/>
            <person name="Lipzen A."/>
            <person name="Chen C."/>
            <person name="Yan M."/>
            <person name="Daum C."/>
            <person name="Ng V."/>
            <person name="Clum A."/>
            <person name="Steindorff A."/>
            <person name="Ohm R.A."/>
            <person name="Martin F."/>
            <person name="Silar P."/>
            <person name="Natvig D.O."/>
            <person name="Lalanne C."/>
            <person name="Gautier V."/>
            <person name="Ament-Velasquez S.L."/>
            <person name="Kruys A."/>
            <person name="Hutchinson M.I."/>
            <person name="Powell A.J."/>
            <person name="Barry K."/>
            <person name="Miller A.N."/>
            <person name="Grigoriev I.V."/>
            <person name="Debuchy R."/>
            <person name="Gladieux P."/>
            <person name="Hiltunen Thoren M."/>
            <person name="Johannesson H."/>
        </authorList>
    </citation>
    <scope>NUCLEOTIDE SEQUENCE</scope>
    <source>
        <strain evidence="3">CBS 232.78</strain>
    </source>
</reference>
<feature type="signal peptide" evidence="2">
    <location>
        <begin position="1"/>
        <end position="16"/>
    </location>
</feature>
<evidence type="ECO:0000256" key="2">
    <source>
        <dbReference type="SAM" id="SignalP"/>
    </source>
</evidence>
<dbReference type="EMBL" id="JAULSW010000010">
    <property type="protein sequence ID" value="KAK3368714.1"/>
    <property type="molecule type" value="Genomic_DNA"/>
</dbReference>
<name>A0AAE0N436_9PEZI</name>
<evidence type="ECO:0000256" key="1">
    <source>
        <dbReference type="SAM" id="Phobius"/>
    </source>
</evidence>
<organism evidence="3 4">
    <name type="scientific">Podospora didyma</name>
    <dbReference type="NCBI Taxonomy" id="330526"/>
    <lineage>
        <taxon>Eukaryota</taxon>
        <taxon>Fungi</taxon>
        <taxon>Dikarya</taxon>
        <taxon>Ascomycota</taxon>
        <taxon>Pezizomycotina</taxon>
        <taxon>Sordariomycetes</taxon>
        <taxon>Sordariomycetidae</taxon>
        <taxon>Sordariales</taxon>
        <taxon>Podosporaceae</taxon>
        <taxon>Podospora</taxon>
    </lineage>
</organism>
<keyword evidence="4" id="KW-1185">Reference proteome</keyword>
<feature type="transmembrane region" description="Helical" evidence="1">
    <location>
        <begin position="83"/>
        <end position="106"/>
    </location>
</feature>
<evidence type="ECO:0000313" key="3">
    <source>
        <dbReference type="EMBL" id="KAK3368714.1"/>
    </source>
</evidence>
<evidence type="ECO:0000313" key="4">
    <source>
        <dbReference type="Proteomes" id="UP001285441"/>
    </source>
</evidence>
<keyword evidence="1" id="KW-0472">Membrane</keyword>
<comment type="caution">
    <text evidence="3">The sequence shown here is derived from an EMBL/GenBank/DDBJ whole genome shotgun (WGS) entry which is preliminary data.</text>
</comment>
<dbReference type="Proteomes" id="UP001285441">
    <property type="component" value="Unassembled WGS sequence"/>
</dbReference>
<feature type="chain" id="PRO_5042009549" evidence="2">
    <location>
        <begin position="17"/>
        <end position="151"/>
    </location>
</feature>
<reference evidence="3" key="2">
    <citation type="submission" date="2023-06" db="EMBL/GenBank/DDBJ databases">
        <authorList>
            <consortium name="Lawrence Berkeley National Laboratory"/>
            <person name="Haridas S."/>
            <person name="Hensen N."/>
            <person name="Bonometti L."/>
            <person name="Westerberg I."/>
            <person name="Brannstrom I.O."/>
            <person name="Guillou S."/>
            <person name="Cros-Aarteil S."/>
            <person name="Calhoun S."/>
            <person name="Kuo A."/>
            <person name="Mondo S."/>
            <person name="Pangilinan J."/>
            <person name="Riley R."/>
            <person name="LaButti K."/>
            <person name="Andreopoulos B."/>
            <person name="Lipzen A."/>
            <person name="Chen C."/>
            <person name="Yanf M."/>
            <person name="Daum C."/>
            <person name="Ng V."/>
            <person name="Clum A."/>
            <person name="Steindorff A."/>
            <person name="Ohm R."/>
            <person name="Martin F."/>
            <person name="Silar P."/>
            <person name="Natvig D."/>
            <person name="Lalanne C."/>
            <person name="Gautier V."/>
            <person name="Ament-velasquez S.L."/>
            <person name="Kruys A."/>
            <person name="Hutchinson M.I."/>
            <person name="Powell A.J."/>
            <person name="Barry K."/>
            <person name="Miller A.N."/>
            <person name="Grigoriev I.V."/>
            <person name="Debuchy R."/>
            <person name="Gladieux P."/>
            <person name="Thoren M.H."/>
            <person name="Johannesson H."/>
        </authorList>
    </citation>
    <scope>NUCLEOTIDE SEQUENCE</scope>
    <source>
        <strain evidence="3">CBS 232.78</strain>
    </source>
</reference>
<gene>
    <name evidence="3" type="ORF">B0H63DRAFT_489011</name>
</gene>
<keyword evidence="1" id="KW-0812">Transmembrane</keyword>
<sequence length="151" mass="16520">MTLTVILSLVIAGVSGYCLFESAQSIPKLKTYEQRAEKAAEWSKAADERLWETRRTVAAGFIITSISLAASLYYMVFKTSGTAFIWAAVLAGAEVLSSAYIKSFWADKRKVPLLDDYNEAISHTQNVMGLADVLAVGWGVLAVLKVFGNKF</sequence>
<keyword evidence="2" id="KW-0732">Signal</keyword>
<keyword evidence="1" id="KW-1133">Transmembrane helix</keyword>
<proteinExistence type="predicted"/>
<dbReference type="AlphaFoldDB" id="A0AAE0N436"/>